<dbReference type="InterPro" id="IPR050250">
    <property type="entry name" value="Macrolide_Exporter_MacB"/>
</dbReference>
<feature type="domain" description="ABC3 transporter permease C-terminal" evidence="8">
    <location>
        <begin position="272"/>
        <end position="391"/>
    </location>
</feature>
<keyword evidence="3 7" id="KW-0812">Transmembrane</keyword>
<evidence type="ECO:0000256" key="4">
    <source>
        <dbReference type="ARBA" id="ARBA00022989"/>
    </source>
</evidence>
<dbReference type="InterPro" id="IPR003838">
    <property type="entry name" value="ABC3_permease_C"/>
</dbReference>
<sequence>MRDKFLLAFRSIRERKARSILTVLGIAVGIAAIVSLMSVGYGMEHAITGELTGMADMITVMPGKITGVHTYVEMGGFTDRDVKDLQRISGIKDISAMTYDSVEVAYRNERKPTFVLGGDTKDLESFYVEPVGLKEGRWLRENDYKGCVIGDRVANDFFDDVIHVNDKLVLNGDKFVVVGVFEKGGMLYSTDVDRNIFLTLRAAKNVLQTDEIKYVVVRVYEIDEAEEIAEEIKEVINDNHGLDDFAMAMTMGSMLEQIGVIFNIIRGVLAGIAAIALIVASIGIMNTMLMSVMERTHEIGVMKAIGAKSRDVLALFLLESSIVSLVGGVTGCVVGVIVAKVLSFLGSMMMPGMEIAAIVKPEVLLGGIAVAVIVGVLSGFYPARKASRMSPVEAVRYG</sequence>
<dbReference type="EMBL" id="MT631634">
    <property type="protein sequence ID" value="QNO55945.1"/>
    <property type="molecule type" value="Genomic_DNA"/>
</dbReference>
<name>A0A7G9Z6R1_9EURY</name>
<evidence type="ECO:0000256" key="2">
    <source>
        <dbReference type="ARBA" id="ARBA00022475"/>
    </source>
</evidence>
<keyword evidence="5 7" id="KW-0472">Membrane</keyword>
<feature type="transmembrane region" description="Helical" evidence="7">
    <location>
        <begin position="363"/>
        <end position="381"/>
    </location>
</feature>
<feature type="transmembrane region" description="Helical" evidence="7">
    <location>
        <begin position="268"/>
        <end position="292"/>
    </location>
</feature>
<comment type="subcellular location">
    <subcellularLocation>
        <location evidence="1">Cell membrane</location>
        <topology evidence="1">Multi-pass membrane protein</topology>
    </subcellularLocation>
</comment>
<feature type="domain" description="MacB-like periplasmic core" evidence="9">
    <location>
        <begin position="19"/>
        <end position="234"/>
    </location>
</feature>
<comment type="similarity">
    <text evidence="6">Belongs to the ABC-4 integral membrane protein family.</text>
</comment>
<protein>
    <recommendedName>
        <fullName evidence="11">Macrolide export ATP-binding/permease protein MacB</fullName>
    </recommendedName>
</protein>
<dbReference type="Pfam" id="PF02687">
    <property type="entry name" value="FtsX"/>
    <property type="match status" value="1"/>
</dbReference>
<dbReference type="AlphaFoldDB" id="A0A7G9Z6R1"/>
<gene>
    <name evidence="10" type="ORF">AGOHDPGA_00002</name>
</gene>
<dbReference type="InterPro" id="IPR025857">
    <property type="entry name" value="MacB_PCD"/>
</dbReference>
<evidence type="ECO:0000259" key="9">
    <source>
        <dbReference type="Pfam" id="PF12704"/>
    </source>
</evidence>
<accession>A0A7G9Z6R1</accession>
<feature type="transmembrane region" description="Helical" evidence="7">
    <location>
        <begin position="313"/>
        <end position="343"/>
    </location>
</feature>
<proteinExistence type="inferred from homology"/>
<evidence type="ECO:0000256" key="6">
    <source>
        <dbReference type="ARBA" id="ARBA00038076"/>
    </source>
</evidence>
<dbReference type="Pfam" id="PF12704">
    <property type="entry name" value="MacB_PCD"/>
    <property type="match status" value="1"/>
</dbReference>
<evidence type="ECO:0000256" key="5">
    <source>
        <dbReference type="ARBA" id="ARBA00023136"/>
    </source>
</evidence>
<dbReference type="PANTHER" id="PTHR30572:SF4">
    <property type="entry name" value="ABC TRANSPORTER PERMEASE YTRF"/>
    <property type="match status" value="1"/>
</dbReference>
<dbReference type="GO" id="GO:0022857">
    <property type="term" value="F:transmembrane transporter activity"/>
    <property type="evidence" value="ECO:0007669"/>
    <property type="project" value="TreeGrafter"/>
</dbReference>
<reference evidence="10" key="1">
    <citation type="submission" date="2020-06" db="EMBL/GenBank/DDBJ databases">
        <title>Unique genomic features of the anaerobic methanotrophic archaea.</title>
        <authorList>
            <person name="Chadwick G.L."/>
            <person name="Skennerton C.T."/>
            <person name="Laso-Perez R."/>
            <person name="Leu A.O."/>
            <person name="Speth D.R."/>
            <person name="Yu H."/>
            <person name="Morgan-Lang C."/>
            <person name="Hatzenpichler R."/>
            <person name="Goudeau D."/>
            <person name="Malmstrom R."/>
            <person name="Brazelton W.J."/>
            <person name="Woyke T."/>
            <person name="Hallam S.J."/>
            <person name="Tyson G.W."/>
            <person name="Wegener G."/>
            <person name="Boetius A."/>
            <person name="Orphan V."/>
        </authorList>
    </citation>
    <scope>NUCLEOTIDE SEQUENCE</scope>
</reference>
<evidence type="ECO:0000259" key="8">
    <source>
        <dbReference type="Pfam" id="PF02687"/>
    </source>
</evidence>
<evidence type="ECO:0000256" key="3">
    <source>
        <dbReference type="ARBA" id="ARBA00022692"/>
    </source>
</evidence>
<organism evidence="10">
    <name type="scientific">Candidatus Methanophaga sp. ANME-1 ERB7</name>
    <dbReference type="NCBI Taxonomy" id="2759913"/>
    <lineage>
        <taxon>Archaea</taxon>
        <taxon>Methanobacteriati</taxon>
        <taxon>Methanobacteriota</taxon>
        <taxon>Stenosarchaea group</taxon>
        <taxon>Methanomicrobia</taxon>
        <taxon>Candidatus Methanophagales</taxon>
        <taxon>Candidatus Methanophagaceae</taxon>
        <taxon>Candidatus Methanophaga</taxon>
    </lineage>
</organism>
<evidence type="ECO:0000313" key="10">
    <source>
        <dbReference type="EMBL" id="QNO55945.1"/>
    </source>
</evidence>
<feature type="transmembrane region" description="Helical" evidence="7">
    <location>
        <begin position="20"/>
        <end position="43"/>
    </location>
</feature>
<evidence type="ECO:0008006" key="11">
    <source>
        <dbReference type="Google" id="ProtNLM"/>
    </source>
</evidence>
<keyword evidence="4 7" id="KW-1133">Transmembrane helix</keyword>
<keyword evidence="2" id="KW-1003">Cell membrane</keyword>
<evidence type="ECO:0000256" key="7">
    <source>
        <dbReference type="SAM" id="Phobius"/>
    </source>
</evidence>
<dbReference type="PANTHER" id="PTHR30572">
    <property type="entry name" value="MEMBRANE COMPONENT OF TRANSPORTER-RELATED"/>
    <property type="match status" value="1"/>
</dbReference>
<evidence type="ECO:0000256" key="1">
    <source>
        <dbReference type="ARBA" id="ARBA00004651"/>
    </source>
</evidence>
<dbReference type="GO" id="GO:0005886">
    <property type="term" value="C:plasma membrane"/>
    <property type="evidence" value="ECO:0007669"/>
    <property type="project" value="UniProtKB-SubCell"/>
</dbReference>